<dbReference type="Proteomes" id="UP000033980">
    <property type="component" value="Unassembled WGS sequence"/>
</dbReference>
<organism evidence="1 2">
    <name type="scientific">Candidatus Collierbacteria bacterium GW2011_GWC2_43_12</name>
    <dbReference type="NCBI Taxonomy" id="1618390"/>
    <lineage>
        <taxon>Bacteria</taxon>
        <taxon>Candidatus Collieribacteriota</taxon>
    </lineage>
</organism>
<keyword evidence="1" id="KW-0808">Transferase</keyword>
<gene>
    <name evidence="1" type="ORF">UV68_C0004G0012</name>
</gene>
<proteinExistence type="predicted"/>
<dbReference type="EMBL" id="LCFK01000004">
    <property type="protein sequence ID" value="KKS94730.1"/>
    <property type="molecule type" value="Genomic_DNA"/>
</dbReference>
<evidence type="ECO:0000313" key="1">
    <source>
        <dbReference type="EMBL" id="KKS94730.1"/>
    </source>
</evidence>
<sequence length="184" mass="20284">MFEKIILINEKISLFDFVFKYTLRDLFLGILRGVPSSIGVGLRMICLPPFFKKAGRGLTVREGAIFKFPERISIGNHVGISEYCVLDGDGGIEIGDYVRIAPHTSIVSFTHNYLDKNILIKKQGKERKKIIIGSDVWIGNGTTILSGTKIGDGVVIGANSVINRDVLPYTVVAGSPAKYIKKRK</sequence>
<dbReference type="PANTHER" id="PTHR23416">
    <property type="entry name" value="SIALIC ACID SYNTHASE-RELATED"/>
    <property type="match status" value="1"/>
</dbReference>
<dbReference type="CDD" id="cd04647">
    <property type="entry name" value="LbH_MAT_like"/>
    <property type="match status" value="1"/>
</dbReference>
<dbReference type="Pfam" id="PF00132">
    <property type="entry name" value="Hexapep"/>
    <property type="match status" value="1"/>
</dbReference>
<dbReference type="InterPro" id="IPR051159">
    <property type="entry name" value="Hexapeptide_acetyltransf"/>
</dbReference>
<protein>
    <submittedName>
        <fullName evidence="1">Hexapeptide repeat-containing transferase</fullName>
    </submittedName>
</protein>
<dbReference type="InterPro" id="IPR011004">
    <property type="entry name" value="Trimer_LpxA-like_sf"/>
</dbReference>
<dbReference type="Gene3D" id="2.160.10.10">
    <property type="entry name" value="Hexapeptide repeat proteins"/>
    <property type="match status" value="1"/>
</dbReference>
<dbReference type="GO" id="GO:0016740">
    <property type="term" value="F:transferase activity"/>
    <property type="evidence" value="ECO:0007669"/>
    <property type="project" value="UniProtKB-KW"/>
</dbReference>
<comment type="caution">
    <text evidence="1">The sequence shown here is derived from an EMBL/GenBank/DDBJ whole genome shotgun (WGS) entry which is preliminary data.</text>
</comment>
<dbReference type="AlphaFoldDB" id="A0A0G1DA23"/>
<reference evidence="1 2" key="1">
    <citation type="journal article" date="2015" name="Nature">
        <title>rRNA introns, odd ribosomes, and small enigmatic genomes across a large radiation of phyla.</title>
        <authorList>
            <person name="Brown C.T."/>
            <person name="Hug L.A."/>
            <person name="Thomas B.C."/>
            <person name="Sharon I."/>
            <person name="Castelle C.J."/>
            <person name="Singh A."/>
            <person name="Wilkins M.J."/>
            <person name="Williams K.H."/>
            <person name="Banfield J.F."/>
        </authorList>
    </citation>
    <scope>NUCLEOTIDE SEQUENCE [LARGE SCALE GENOMIC DNA]</scope>
</reference>
<evidence type="ECO:0000313" key="2">
    <source>
        <dbReference type="Proteomes" id="UP000033980"/>
    </source>
</evidence>
<dbReference type="InterPro" id="IPR001451">
    <property type="entry name" value="Hexapep"/>
</dbReference>
<accession>A0A0G1DA23</accession>
<dbReference type="SUPFAM" id="SSF51161">
    <property type="entry name" value="Trimeric LpxA-like enzymes"/>
    <property type="match status" value="1"/>
</dbReference>
<name>A0A0G1DA23_9BACT</name>